<accession>A0ABD3D6Q0</accession>
<name>A0ABD3D6Q0_9LAMI</name>
<evidence type="ECO:0000313" key="1">
    <source>
        <dbReference type="EMBL" id="KAL3637743.1"/>
    </source>
</evidence>
<evidence type="ECO:0000313" key="2">
    <source>
        <dbReference type="Proteomes" id="UP001632038"/>
    </source>
</evidence>
<comment type="caution">
    <text evidence="1">The sequence shown here is derived from an EMBL/GenBank/DDBJ whole genome shotgun (WGS) entry which is preliminary data.</text>
</comment>
<dbReference type="AlphaFoldDB" id="A0ABD3D6Q0"/>
<gene>
    <name evidence="1" type="ORF">CASFOL_018191</name>
</gene>
<protein>
    <submittedName>
        <fullName evidence="1">Uncharacterized protein</fullName>
    </submittedName>
</protein>
<sequence length="202" mass="22984">MMKGETVPILPMMIASVSAIAKDRGTKWPARLTFGGHISMLAQYHNIPVDDAQADNPVEKYVIKKRKYMVEWKNIPDLDGGADDYMEEPEWQGDDDDYQGGTDYGYGANENMTGDEDVMERLNEIHLGAKKWYNEYQEDKQEWAAWRADYERNQREDELKFENSERVAQARHEETNAKLDAILAAQARWGHHGGSSSGGPGL</sequence>
<keyword evidence="2" id="KW-1185">Reference proteome</keyword>
<proteinExistence type="predicted"/>
<organism evidence="1 2">
    <name type="scientific">Castilleja foliolosa</name>
    <dbReference type="NCBI Taxonomy" id="1961234"/>
    <lineage>
        <taxon>Eukaryota</taxon>
        <taxon>Viridiplantae</taxon>
        <taxon>Streptophyta</taxon>
        <taxon>Embryophyta</taxon>
        <taxon>Tracheophyta</taxon>
        <taxon>Spermatophyta</taxon>
        <taxon>Magnoliopsida</taxon>
        <taxon>eudicotyledons</taxon>
        <taxon>Gunneridae</taxon>
        <taxon>Pentapetalae</taxon>
        <taxon>asterids</taxon>
        <taxon>lamiids</taxon>
        <taxon>Lamiales</taxon>
        <taxon>Orobanchaceae</taxon>
        <taxon>Pedicularideae</taxon>
        <taxon>Castillejinae</taxon>
        <taxon>Castilleja</taxon>
    </lineage>
</organism>
<dbReference type="EMBL" id="JAVIJP010000023">
    <property type="protein sequence ID" value="KAL3637743.1"/>
    <property type="molecule type" value="Genomic_DNA"/>
</dbReference>
<reference evidence="2" key="1">
    <citation type="journal article" date="2024" name="IScience">
        <title>Strigolactones Initiate the Formation of Haustorium-like Structures in Castilleja.</title>
        <authorList>
            <person name="Buerger M."/>
            <person name="Peterson D."/>
            <person name="Chory J."/>
        </authorList>
    </citation>
    <scope>NUCLEOTIDE SEQUENCE [LARGE SCALE GENOMIC DNA]</scope>
</reference>
<dbReference type="Proteomes" id="UP001632038">
    <property type="component" value="Unassembled WGS sequence"/>
</dbReference>